<name>A0A2K5ANZ8_9ARCH</name>
<gene>
    <name evidence="1" type="ORF">NCAV_0168</name>
</gene>
<proteinExistence type="predicted"/>
<evidence type="ECO:0000313" key="1">
    <source>
        <dbReference type="EMBL" id="SPC33368.1"/>
    </source>
</evidence>
<protein>
    <submittedName>
        <fullName evidence="1">Uncharacterized protein</fullName>
    </submittedName>
</protein>
<organism evidence="1 2">
    <name type="scientific">Candidatus Nitrosocaldus cavascurensis</name>
    <dbReference type="NCBI Taxonomy" id="2058097"/>
    <lineage>
        <taxon>Archaea</taxon>
        <taxon>Nitrososphaerota</taxon>
        <taxon>Nitrososphaeria</taxon>
        <taxon>Candidatus Nitrosocaldales</taxon>
        <taxon>Candidatus Nitrosocaldaceae</taxon>
        <taxon>Candidatus Nitrosocaldus</taxon>
    </lineage>
</organism>
<keyword evidence="2" id="KW-1185">Reference proteome</keyword>
<dbReference type="KEGG" id="ncv:NCAV_0168"/>
<dbReference type="AlphaFoldDB" id="A0A2K5ANZ8"/>
<accession>A0A2K5ANZ8</accession>
<sequence>MGIGVVDDDNNNTLAYLETLCKRAEMNLALIVAGDDDIDLSIKGKSNTIYILELDTGSGVAGGRVGGFGSRRFKMIHLFRLEDGRCVKMKSIKLEGDYDDEEEIDAVVAGGYVVRLPIRLSDGREVMASCLIDQYAVRLLNSRFGIV</sequence>
<evidence type="ECO:0000313" key="2">
    <source>
        <dbReference type="Proteomes" id="UP000236248"/>
    </source>
</evidence>
<dbReference type="GeneID" id="41594269"/>
<dbReference type="Proteomes" id="UP000236248">
    <property type="component" value="Chromosome NCAV"/>
</dbReference>
<dbReference type="EMBL" id="LT981265">
    <property type="protein sequence ID" value="SPC33368.1"/>
    <property type="molecule type" value="Genomic_DNA"/>
</dbReference>
<dbReference type="RefSeq" id="WP_103287801.1">
    <property type="nucleotide sequence ID" value="NZ_LT981265.1"/>
</dbReference>
<reference evidence="2" key="1">
    <citation type="submission" date="2018-01" db="EMBL/GenBank/DDBJ databases">
        <authorList>
            <person name="Kerou L M."/>
        </authorList>
    </citation>
    <scope>NUCLEOTIDE SEQUENCE [LARGE SCALE GENOMIC DNA]</scope>
    <source>
        <strain evidence="2">SCU2</strain>
    </source>
</reference>